<dbReference type="EMBL" id="AVPL01000021">
    <property type="protein sequence ID" value="KGN41211.1"/>
    <property type="molecule type" value="Genomic_DNA"/>
</dbReference>
<dbReference type="CDD" id="cd06261">
    <property type="entry name" value="TM_PBP2"/>
    <property type="match status" value="1"/>
</dbReference>
<evidence type="ECO:0000256" key="8">
    <source>
        <dbReference type="SAM" id="MobiDB-lite"/>
    </source>
</evidence>
<dbReference type="PROSITE" id="PS50928">
    <property type="entry name" value="ABC_TM1"/>
    <property type="match status" value="1"/>
</dbReference>
<keyword evidence="4 7" id="KW-0812">Transmembrane</keyword>
<keyword evidence="3" id="KW-1003">Cell membrane</keyword>
<evidence type="ECO:0000313" key="11">
    <source>
        <dbReference type="Proteomes" id="UP000030013"/>
    </source>
</evidence>
<comment type="subcellular location">
    <subcellularLocation>
        <location evidence="1 7">Cell membrane</location>
        <topology evidence="1 7">Multi-pass membrane protein</topology>
    </subcellularLocation>
</comment>
<dbReference type="eggNOG" id="COG0395">
    <property type="taxonomic scope" value="Bacteria"/>
</dbReference>
<feature type="transmembrane region" description="Helical" evidence="7">
    <location>
        <begin position="36"/>
        <end position="54"/>
    </location>
</feature>
<accession>A0A0A0K0A0</accession>
<feature type="transmembrane region" description="Helical" evidence="7">
    <location>
        <begin position="95"/>
        <end position="119"/>
    </location>
</feature>
<evidence type="ECO:0000256" key="3">
    <source>
        <dbReference type="ARBA" id="ARBA00022475"/>
    </source>
</evidence>
<feature type="domain" description="ABC transmembrane type-1" evidence="9">
    <location>
        <begin position="96"/>
        <end position="285"/>
    </location>
</feature>
<gene>
    <name evidence="10" type="ORF">N801_02075</name>
</gene>
<dbReference type="Proteomes" id="UP000030013">
    <property type="component" value="Unassembled WGS sequence"/>
</dbReference>
<reference evidence="10 11" key="1">
    <citation type="submission" date="2013-08" db="EMBL/GenBank/DDBJ databases">
        <title>The genome sequence of Knoellia aerolata.</title>
        <authorList>
            <person name="Zhu W."/>
            <person name="Wang G."/>
        </authorList>
    </citation>
    <scope>NUCLEOTIDE SEQUENCE [LARGE SCALE GENOMIC DNA]</scope>
    <source>
        <strain evidence="10 11">DSM 18566</strain>
    </source>
</reference>
<keyword evidence="2 7" id="KW-0813">Transport</keyword>
<dbReference type="AlphaFoldDB" id="A0A0A0K0A0"/>
<comment type="caution">
    <text evidence="10">The sequence shown here is derived from an EMBL/GenBank/DDBJ whole genome shotgun (WGS) entry which is preliminary data.</text>
</comment>
<evidence type="ECO:0000313" key="10">
    <source>
        <dbReference type="EMBL" id="KGN41211.1"/>
    </source>
</evidence>
<proteinExistence type="inferred from homology"/>
<dbReference type="PANTHER" id="PTHR43744">
    <property type="entry name" value="ABC TRANSPORTER PERMEASE PROTEIN MG189-RELATED-RELATED"/>
    <property type="match status" value="1"/>
</dbReference>
<dbReference type="GO" id="GO:0055085">
    <property type="term" value="P:transmembrane transport"/>
    <property type="evidence" value="ECO:0007669"/>
    <property type="project" value="InterPro"/>
</dbReference>
<dbReference type="InterPro" id="IPR035906">
    <property type="entry name" value="MetI-like_sf"/>
</dbReference>
<name>A0A0A0K0A0_9MICO</name>
<dbReference type="PANTHER" id="PTHR43744:SF12">
    <property type="entry name" value="ABC TRANSPORTER PERMEASE PROTEIN MG189-RELATED"/>
    <property type="match status" value="1"/>
</dbReference>
<dbReference type="Gene3D" id="1.10.3720.10">
    <property type="entry name" value="MetI-like"/>
    <property type="match status" value="1"/>
</dbReference>
<feature type="transmembrane region" description="Helical" evidence="7">
    <location>
        <begin position="166"/>
        <end position="185"/>
    </location>
</feature>
<comment type="similarity">
    <text evidence="7">Belongs to the binding-protein-dependent transport system permease family.</text>
</comment>
<dbReference type="Pfam" id="PF00528">
    <property type="entry name" value="BPD_transp_1"/>
    <property type="match status" value="1"/>
</dbReference>
<dbReference type="SUPFAM" id="SSF161098">
    <property type="entry name" value="MetI-like"/>
    <property type="match status" value="1"/>
</dbReference>
<evidence type="ECO:0000256" key="4">
    <source>
        <dbReference type="ARBA" id="ARBA00022692"/>
    </source>
</evidence>
<protein>
    <submittedName>
        <fullName evidence="10">ABC transporter permease</fullName>
    </submittedName>
</protein>
<feature type="transmembrane region" description="Helical" evidence="7">
    <location>
        <begin position="206"/>
        <end position="228"/>
    </location>
</feature>
<dbReference type="RefSeq" id="WP_084108599.1">
    <property type="nucleotide sequence ID" value="NZ_AVPL01000021.1"/>
</dbReference>
<dbReference type="GO" id="GO:0005886">
    <property type="term" value="C:plasma membrane"/>
    <property type="evidence" value="ECO:0007669"/>
    <property type="project" value="UniProtKB-SubCell"/>
</dbReference>
<dbReference type="InterPro" id="IPR000515">
    <property type="entry name" value="MetI-like"/>
</dbReference>
<organism evidence="10 11">
    <name type="scientific">Knoellia aerolata DSM 18566</name>
    <dbReference type="NCBI Taxonomy" id="1385519"/>
    <lineage>
        <taxon>Bacteria</taxon>
        <taxon>Bacillati</taxon>
        <taxon>Actinomycetota</taxon>
        <taxon>Actinomycetes</taxon>
        <taxon>Micrococcales</taxon>
        <taxon>Intrasporangiaceae</taxon>
        <taxon>Knoellia</taxon>
    </lineage>
</organism>
<feature type="transmembrane region" description="Helical" evidence="7">
    <location>
        <begin position="264"/>
        <end position="285"/>
    </location>
</feature>
<evidence type="ECO:0000256" key="1">
    <source>
        <dbReference type="ARBA" id="ARBA00004651"/>
    </source>
</evidence>
<evidence type="ECO:0000256" key="5">
    <source>
        <dbReference type="ARBA" id="ARBA00022989"/>
    </source>
</evidence>
<dbReference type="STRING" id="1385519.N801_02075"/>
<evidence type="ECO:0000259" key="9">
    <source>
        <dbReference type="PROSITE" id="PS50928"/>
    </source>
</evidence>
<keyword evidence="6 7" id="KW-0472">Membrane</keyword>
<evidence type="ECO:0000256" key="6">
    <source>
        <dbReference type="ARBA" id="ARBA00023136"/>
    </source>
</evidence>
<keyword evidence="5 7" id="KW-1133">Transmembrane helix</keyword>
<feature type="region of interest" description="Disordered" evidence="8">
    <location>
        <begin position="1"/>
        <end position="29"/>
    </location>
</feature>
<evidence type="ECO:0000256" key="2">
    <source>
        <dbReference type="ARBA" id="ARBA00022448"/>
    </source>
</evidence>
<evidence type="ECO:0000256" key="7">
    <source>
        <dbReference type="RuleBase" id="RU363032"/>
    </source>
</evidence>
<sequence length="300" mass="31955">MSAHAADVEVTPADEPSSAPSGGAEPESRSRSPWRAIFLGLLSLLFLAPLLWMASTSLKSTAEVSQAELSFLPGEVSTEGYQKILDAPQTPVGTWFLNSMLAATGQTLLVLVTATMAAYALARLSFPGKKVLTGLVLATLFVPPISLLIPNYVIVSELGWLDSLSAVIVPGAAGAFGVFFLRQFFLGLPIELEEAALLDGASRFKIFLTIIVPLSRPALATLALLTFLSNWNDFLWPLYVLFSPERLTIQPGLSTLQSAYTTDYATILAGGAIASIPVLILFLISQRFVIEGIARGGVKG</sequence>
<keyword evidence="11" id="KW-1185">Reference proteome</keyword>
<dbReference type="OrthoDB" id="2063054at2"/>
<feature type="transmembrane region" description="Helical" evidence="7">
    <location>
        <begin position="131"/>
        <end position="154"/>
    </location>
</feature>